<dbReference type="Proteomes" id="UP001597231">
    <property type="component" value="Unassembled WGS sequence"/>
</dbReference>
<comment type="caution">
    <text evidence="2">The sequence shown here is derived from an EMBL/GenBank/DDBJ whole genome shotgun (WGS) entry which is preliminary data.</text>
</comment>
<organism evidence="2 3">
    <name type="scientific">Sporosarcina contaminans</name>
    <dbReference type="NCBI Taxonomy" id="633403"/>
    <lineage>
        <taxon>Bacteria</taxon>
        <taxon>Bacillati</taxon>
        <taxon>Bacillota</taxon>
        <taxon>Bacilli</taxon>
        <taxon>Bacillales</taxon>
        <taxon>Caryophanaceae</taxon>
        <taxon>Sporosarcina</taxon>
    </lineage>
</organism>
<reference evidence="3" key="1">
    <citation type="journal article" date="2019" name="Int. J. Syst. Evol. Microbiol.">
        <title>The Global Catalogue of Microorganisms (GCM) 10K type strain sequencing project: providing services to taxonomists for standard genome sequencing and annotation.</title>
        <authorList>
            <consortium name="The Broad Institute Genomics Platform"/>
            <consortium name="The Broad Institute Genome Sequencing Center for Infectious Disease"/>
            <person name="Wu L."/>
            <person name="Ma J."/>
        </authorList>
    </citation>
    <scope>NUCLEOTIDE SEQUENCE [LARGE SCALE GENOMIC DNA]</scope>
    <source>
        <strain evidence="3">CCUG 53915</strain>
    </source>
</reference>
<feature type="transmembrane region" description="Helical" evidence="1">
    <location>
        <begin position="183"/>
        <end position="200"/>
    </location>
</feature>
<feature type="transmembrane region" description="Helical" evidence="1">
    <location>
        <begin position="275"/>
        <end position="299"/>
    </location>
</feature>
<feature type="transmembrane region" description="Helical" evidence="1">
    <location>
        <begin position="311"/>
        <end position="328"/>
    </location>
</feature>
<evidence type="ECO:0000256" key="1">
    <source>
        <dbReference type="SAM" id="Phobius"/>
    </source>
</evidence>
<keyword evidence="3" id="KW-1185">Reference proteome</keyword>
<dbReference type="RefSeq" id="WP_381481385.1">
    <property type="nucleotide sequence ID" value="NZ_JBHTLT010000108.1"/>
</dbReference>
<gene>
    <name evidence="2" type="ORF">ACFQ38_13135</name>
</gene>
<name>A0ABW3TYY1_9BACL</name>
<sequence length="403" mass="47115">MNRTYIKHEFLITSRSKRNLPFVLFIGVLLLSYCFIILPNKETKETFSEEEMSNYLADLDVEQKLREAKGTTGVVFHTGVPVYGNNDFYMRLYGAMLQAHEDGNFTRFLHLRAFSLDGNPSDYMQDTHLFKQSPFPGKDRMHLYYQTTMRYDDYLSNDYPITFGLMYEKTGLQALQKFLQENGIYIMLFCVIFFSSDILTRDRKYRTVLIGLPLSWYRQLNLKTFAAFMYSTLILLAILLIGVICMTLQYGFGYFDLHVPIMTAQQRFTLEEYDVISIGNFLAKTLIVVPLLSLLFIRLNVILSLLFKNEWIVLIVSSLILFLERFYFSRTTRELFGIDISYFPQTYFDIGNVLTGEKNFLVNIESITYTKGIVILLIAFVLIEILVFFMSKIVSKRQFYQLG</sequence>
<keyword evidence="1" id="KW-1133">Transmembrane helix</keyword>
<feature type="transmembrane region" description="Helical" evidence="1">
    <location>
        <begin position="20"/>
        <end position="38"/>
    </location>
</feature>
<keyword evidence="1" id="KW-0472">Membrane</keyword>
<protein>
    <submittedName>
        <fullName evidence="2">Uncharacterized protein</fullName>
    </submittedName>
</protein>
<proteinExistence type="predicted"/>
<feature type="transmembrane region" description="Helical" evidence="1">
    <location>
        <begin position="227"/>
        <end position="255"/>
    </location>
</feature>
<accession>A0ABW3TYY1</accession>
<dbReference type="EMBL" id="JBHTLT010000108">
    <property type="protein sequence ID" value="MFD1206036.1"/>
    <property type="molecule type" value="Genomic_DNA"/>
</dbReference>
<evidence type="ECO:0000313" key="3">
    <source>
        <dbReference type="Proteomes" id="UP001597231"/>
    </source>
</evidence>
<evidence type="ECO:0000313" key="2">
    <source>
        <dbReference type="EMBL" id="MFD1206036.1"/>
    </source>
</evidence>
<feature type="transmembrane region" description="Helical" evidence="1">
    <location>
        <begin position="369"/>
        <end position="389"/>
    </location>
</feature>
<keyword evidence="1" id="KW-0812">Transmembrane</keyword>